<dbReference type="InterPro" id="IPR014710">
    <property type="entry name" value="RmlC-like_jellyroll"/>
</dbReference>
<keyword evidence="13" id="KW-0040">ANK repeat</keyword>
<dbReference type="PROSITE" id="PS50088">
    <property type="entry name" value="ANK_REPEAT"/>
    <property type="match status" value="2"/>
</dbReference>
<dbReference type="InterPro" id="IPR000595">
    <property type="entry name" value="cNMP-bd_dom"/>
</dbReference>
<dbReference type="PROSITE" id="PS51490">
    <property type="entry name" value="KHA"/>
    <property type="match status" value="1"/>
</dbReference>
<keyword evidence="3" id="KW-0813">Transport</keyword>
<dbReference type="SUPFAM" id="SSF81324">
    <property type="entry name" value="Voltage-gated potassium channels"/>
    <property type="match status" value="1"/>
</dbReference>
<dbReference type="InterPro" id="IPR021789">
    <property type="entry name" value="KHA_dom"/>
</dbReference>
<evidence type="ECO:0000256" key="2">
    <source>
        <dbReference type="ARBA" id="ARBA00007929"/>
    </source>
</evidence>
<keyword evidence="9 14" id="KW-1133">Transmembrane helix</keyword>
<dbReference type="InterPro" id="IPR045319">
    <property type="entry name" value="KAT/AKT"/>
</dbReference>
<keyword evidence="11 14" id="KW-0472">Membrane</keyword>
<evidence type="ECO:0000256" key="11">
    <source>
        <dbReference type="ARBA" id="ARBA00023136"/>
    </source>
</evidence>
<dbReference type="InterPro" id="IPR036770">
    <property type="entry name" value="Ankyrin_rpt-contain_sf"/>
</dbReference>
<feature type="transmembrane region" description="Helical" evidence="14">
    <location>
        <begin position="66"/>
        <end position="84"/>
    </location>
</feature>
<dbReference type="PROSITE" id="PS50297">
    <property type="entry name" value="ANK_REP_REGION"/>
    <property type="match status" value="2"/>
</dbReference>
<keyword evidence="4" id="KW-0633">Potassium transport</keyword>
<dbReference type="PANTHER" id="PTHR45743:SF2">
    <property type="entry name" value="POTASSIUM CHANNEL AKT1"/>
    <property type="match status" value="1"/>
</dbReference>
<evidence type="ECO:0000259" key="16">
    <source>
        <dbReference type="PROSITE" id="PS51490"/>
    </source>
</evidence>
<evidence type="ECO:0000256" key="4">
    <source>
        <dbReference type="ARBA" id="ARBA00022538"/>
    </source>
</evidence>
<keyword evidence="10" id="KW-0406">Ion transport</keyword>
<dbReference type="InterPro" id="IPR002110">
    <property type="entry name" value="Ankyrin_rpt"/>
</dbReference>
<gene>
    <name evidence="17" type="ORF">Sango_1529300</name>
</gene>
<dbReference type="Pfam" id="PF00520">
    <property type="entry name" value="Ion_trans"/>
    <property type="match status" value="1"/>
</dbReference>
<dbReference type="Pfam" id="PF11834">
    <property type="entry name" value="KHA"/>
    <property type="match status" value="1"/>
</dbReference>
<keyword evidence="7" id="KW-0851">Voltage-gated channel</keyword>
<dbReference type="GO" id="GO:0005249">
    <property type="term" value="F:voltage-gated potassium channel activity"/>
    <property type="evidence" value="ECO:0007669"/>
    <property type="project" value="InterPro"/>
</dbReference>
<dbReference type="Gene3D" id="1.25.40.20">
    <property type="entry name" value="Ankyrin repeat-containing domain"/>
    <property type="match status" value="1"/>
</dbReference>
<dbReference type="PROSITE" id="PS50042">
    <property type="entry name" value="CNMP_BINDING_3"/>
    <property type="match status" value="1"/>
</dbReference>
<keyword evidence="8" id="KW-0630">Potassium</keyword>
<proteinExistence type="inferred from homology"/>
<comment type="similarity">
    <text evidence="2">Belongs to the potassium channel family. Plant (TC 1.A.1.4) subfamily.</text>
</comment>
<evidence type="ECO:0000256" key="10">
    <source>
        <dbReference type="ARBA" id="ARBA00023065"/>
    </source>
</evidence>
<feature type="domain" description="Cyclic nucleotide-binding" evidence="15">
    <location>
        <begin position="342"/>
        <end position="398"/>
    </location>
</feature>
<comment type="caution">
    <text evidence="17">The sequence shown here is derived from an EMBL/GenBank/DDBJ whole genome shotgun (WGS) entry which is preliminary data.</text>
</comment>
<dbReference type="SMART" id="SM00248">
    <property type="entry name" value="ANK"/>
    <property type="match status" value="5"/>
</dbReference>
<dbReference type="GO" id="GO:0034702">
    <property type="term" value="C:monoatomic ion channel complex"/>
    <property type="evidence" value="ECO:0007669"/>
    <property type="project" value="UniProtKB-KW"/>
</dbReference>
<evidence type="ECO:0000256" key="1">
    <source>
        <dbReference type="ARBA" id="ARBA00004141"/>
    </source>
</evidence>
<dbReference type="CDD" id="cd00038">
    <property type="entry name" value="CAP_ED"/>
    <property type="match status" value="1"/>
</dbReference>
<dbReference type="SUPFAM" id="SSF48403">
    <property type="entry name" value="Ankyrin repeat"/>
    <property type="match status" value="1"/>
</dbReference>
<evidence type="ECO:0000256" key="14">
    <source>
        <dbReference type="SAM" id="Phobius"/>
    </source>
</evidence>
<keyword evidence="6" id="KW-0631">Potassium channel</keyword>
<feature type="repeat" description="ANK" evidence="13">
    <location>
        <begin position="474"/>
        <end position="506"/>
    </location>
</feature>
<dbReference type="AlphaFoldDB" id="A0AAE1WPL6"/>
<organism evidence="17 18">
    <name type="scientific">Sesamum angolense</name>
    <dbReference type="NCBI Taxonomy" id="2727404"/>
    <lineage>
        <taxon>Eukaryota</taxon>
        <taxon>Viridiplantae</taxon>
        <taxon>Streptophyta</taxon>
        <taxon>Embryophyta</taxon>
        <taxon>Tracheophyta</taxon>
        <taxon>Spermatophyta</taxon>
        <taxon>Magnoliopsida</taxon>
        <taxon>eudicotyledons</taxon>
        <taxon>Gunneridae</taxon>
        <taxon>Pentapetalae</taxon>
        <taxon>asterids</taxon>
        <taxon>lamiids</taxon>
        <taxon>Lamiales</taxon>
        <taxon>Pedaliaceae</taxon>
        <taxon>Sesamum</taxon>
    </lineage>
</organism>
<sequence length="755" mass="83882">MIMVREEGRLFGASMCGGAESQEIEQLSREGSHYSLSTGILPSLGARSNRRVKLRSSIVSPYDRRYRAWETFLVVLVIYTAWVSPFELGFLDKPEGPLAITDNVVNGFFAIDIVLTFFVAYLDRNTYLLVDNPKQIAWKYATSWLAFDVISTTPSELARKISPKPLRTYGLFNMLRLWVSEELVPCLPDWRKIETSTTSGLGAQSLYALPFLQFIALAAFIIYLLPITVNQRILGLEHLCMISFSGACGRVMPQLINLLYLCYVTWDPTIERYHSSCLKFCAEESIACSPSRSDAITFVFEVSNRLRGFAAARDSWIQLSISQISFEYFTISAFLALCTIKDLLELKNGVERVVGEAKTGELCGEIGVLCYRPQLFTVRTKRLSQLLRLNRTTFLNIVQANVGDGTIIMNNLLQHLKELKDPIMEGVLLETENMLARGRMDLPLTLCFAALRGDDLLLHHLLKRGLDPNESDNNGKTALHIAASKGNENCVLLLLDFGADPNSRDSEGSVPLWESMLGRHKSVIKLLSDNGAKLTSGEIGLFSCTATEQNNLDLLKEIVRRGGNVTQPKNNGCTALHIAVCEGNIDIVKFLLDQGANIDKADENGWTARDLAEQQGHDDIKELFESYKGANTDPTVTIPEDRHGVRFLGRFKTAQTGENNLLSSLDGAQTAVTGRNYAPRVTVSCPEKGDSAGKLVLLPDSFEELLEICTQKYGFFPAKVLSKDGAEIDDIVLIRDGDHLVFAIGDRMDEAGYRP</sequence>
<evidence type="ECO:0000256" key="8">
    <source>
        <dbReference type="ARBA" id="ARBA00022958"/>
    </source>
</evidence>
<dbReference type="PANTHER" id="PTHR45743">
    <property type="entry name" value="POTASSIUM CHANNEL AKT1"/>
    <property type="match status" value="1"/>
</dbReference>
<keyword evidence="18" id="KW-1185">Reference proteome</keyword>
<name>A0AAE1WPL6_9LAMI</name>
<dbReference type="Proteomes" id="UP001289374">
    <property type="component" value="Unassembled WGS sequence"/>
</dbReference>
<evidence type="ECO:0000256" key="6">
    <source>
        <dbReference type="ARBA" id="ARBA00022826"/>
    </source>
</evidence>
<evidence type="ECO:0000256" key="9">
    <source>
        <dbReference type="ARBA" id="ARBA00022989"/>
    </source>
</evidence>
<accession>A0AAE1WPL6</accession>
<dbReference type="Gene3D" id="2.60.120.10">
    <property type="entry name" value="Jelly Rolls"/>
    <property type="match status" value="1"/>
</dbReference>
<feature type="transmembrane region" description="Helical" evidence="14">
    <location>
        <begin position="206"/>
        <end position="225"/>
    </location>
</feature>
<keyword evidence="5 14" id="KW-0812">Transmembrane</keyword>
<dbReference type="Gene3D" id="1.10.287.70">
    <property type="match status" value="1"/>
</dbReference>
<feature type="repeat" description="ANK" evidence="13">
    <location>
        <begin position="571"/>
        <end position="603"/>
    </location>
</feature>
<dbReference type="InterPro" id="IPR005821">
    <property type="entry name" value="Ion_trans_dom"/>
</dbReference>
<evidence type="ECO:0000259" key="15">
    <source>
        <dbReference type="PROSITE" id="PS50042"/>
    </source>
</evidence>
<dbReference type="EMBL" id="JACGWL010000008">
    <property type="protein sequence ID" value="KAK4396927.1"/>
    <property type="molecule type" value="Genomic_DNA"/>
</dbReference>
<dbReference type="SUPFAM" id="SSF51206">
    <property type="entry name" value="cAMP-binding domain-like"/>
    <property type="match status" value="1"/>
</dbReference>
<evidence type="ECO:0000313" key="17">
    <source>
        <dbReference type="EMBL" id="KAK4396927.1"/>
    </source>
</evidence>
<feature type="transmembrane region" description="Helical" evidence="14">
    <location>
        <begin position="104"/>
        <end position="122"/>
    </location>
</feature>
<evidence type="ECO:0000256" key="3">
    <source>
        <dbReference type="ARBA" id="ARBA00022448"/>
    </source>
</evidence>
<evidence type="ECO:0000256" key="7">
    <source>
        <dbReference type="ARBA" id="ARBA00022882"/>
    </source>
</evidence>
<keyword evidence="12 17" id="KW-0407">Ion channel</keyword>
<reference evidence="17" key="1">
    <citation type="submission" date="2020-06" db="EMBL/GenBank/DDBJ databases">
        <authorList>
            <person name="Li T."/>
            <person name="Hu X."/>
            <person name="Zhang T."/>
            <person name="Song X."/>
            <person name="Zhang H."/>
            <person name="Dai N."/>
            <person name="Sheng W."/>
            <person name="Hou X."/>
            <person name="Wei L."/>
        </authorList>
    </citation>
    <scope>NUCLEOTIDE SEQUENCE</scope>
    <source>
        <strain evidence="17">K16</strain>
        <tissue evidence="17">Leaf</tissue>
    </source>
</reference>
<dbReference type="PRINTS" id="PR01415">
    <property type="entry name" value="ANKYRIN"/>
</dbReference>
<protein>
    <submittedName>
        <fullName evidence="17">Potassium channel AKT1</fullName>
    </submittedName>
</protein>
<feature type="domain" description="KHA" evidence="16">
    <location>
        <begin position="680"/>
        <end position="755"/>
    </location>
</feature>
<evidence type="ECO:0000256" key="5">
    <source>
        <dbReference type="ARBA" id="ARBA00022692"/>
    </source>
</evidence>
<evidence type="ECO:0000256" key="13">
    <source>
        <dbReference type="PROSITE-ProRule" id="PRU00023"/>
    </source>
</evidence>
<reference evidence="17" key="2">
    <citation type="journal article" date="2024" name="Plant">
        <title>Genomic evolution and insights into agronomic trait innovations of Sesamum species.</title>
        <authorList>
            <person name="Miao H."/>
            <person name="Wang L."/>
            <person name="Qu L."/>
            <person name="Liu H."/>
            <person name="Sun Y."/>
            <person name="Le M."/>
            <person name="Wang Q."/>
            <person name="Wei S."/>
            <person name="Zheng Y."/>
            <person name="Lin W."/>
            <person name="Duan Y."/>
            <person name="Cao H."/>
            <person name="Xiong S."/>
            <person name="Wang X."/>
            <person name="Wei L."/>
            <person name="Li C."/>
            <person name="Ma Q."/>
            <person name="Ju M."/>
            <person name="Zhao R."/>
            <person name="Li G."/>
            <person name="Mu C."/>
            <person name="Tian Q."/>
            <person name="Mei H."/>
            <person name="Zhang T."/>
            <person name="Gao T."/>
            <person name="Zhang H."/>
        </authorList>
    </citation>
    <scope>NUCLEOTIDE SEQUENCE</scope>
    <source>
        <strain evidence="17">K16</strain>
    </source>
</reference>
<comment type="subcellular location">
    <subcellularLocation>
        <location evidence="1">Membrane</location>
        <topology evidence="1">Multi-pass membrane protein</topology>
    </subcellularLocation>
</comment>
<dbReference type="Pfam" id="PF12796">
    <property type="entry name" value="Ank_2"/>
    <property type="match status" value="2"/>
</dbReference>
<evidence type="ECO:0000256" key="12">
    <source>
        <dbReference type="ARBA" id="ARBA00023303"/>
    </source>
</evidence>
<evidence type="ECO:0000313" key="18">
    <source>
        <dbReference type="Proteomes" id="UP001289374"/>
    </source>
</evidence>
<dbReference type="InterPro" id="IPR018490">
    <property type="entry name" value="cNMP-bd_dom_sf"/>
</dbReference>